<keyword evidence="1" id="KW-0946">Virion</keyword>
<keyword evidence="2" id="KW-1185">Reference proteome</keyword>
<proteinExistence type="predicted"/>
<protein>
    <submittedName>
        <fullName evidence="1">CotY/CotZ family spore coat protein</fullName>
    </submittedName>
</protein>
<dbReference type="EMBL" id="JBHTKJ010000027">
    <property type="protein sequence ID" value="MFD1038930.1"/>
    <property type="molecule type" value="Genomic_DNA"/>
</dbReference>
<reference evidence="2" key="1">
    <citation type="journal article" date="2019" name="Int. J. Syst. Evol. Microbiol.">
        <title>The Global Catalogue of Microorganisms (GCM) 10K type strain sequencing project: providing services to taxonomists for standard genome sequencing and annotation.</title>
        <authorList>
            <consortium name="The Broad Institute Genomics Platform"/>
            <consortium name="The Broad Institute Genome Sequencing Center for Infectious Disease"/>
            <person name="Wu L."/>
            <person name="Ma J."/>
        </authorList>
    </citation>
    <scope>NUCLEOTIDE SEQUENCE [LARGE SCALE GENOMIC DNA]</scope>
    <source>
        <strain evidence="2">CCUG 56754</strain>
    </source>
</reference>
<name>A0ABW3LLX6_9BACI</name>
<dbReference type="InterPro" id="IPR019593">
    <property type="entry name" value="Spore_coat_protein_Z/Y"/>
</dbReference>
<comment type="caution">
    <text evidence="1">The sequence shown here is derived from an EMBL/GenBank/DDBJ whole genome shotgun (WGS) entry which is preliminary data.</text>
</comment>
<accession>A0ABW3LLX6</accession>
<dbReference type="Proteomes" id="UP001597040">
    <property type="component" value="Unassembled WGS sequence"/>
</dbReference>
<organism evidence="1 2">
    <name type="scientific">Virgibacillus byunsanensis</name>
    <dbReference type="NCBI Taxonomy" id="570945"/>
    <lineage>
        <taxon>Bacteria</taxon>
        <taxon>Bacillati</taxon>
        <taxon>Bacillota</taxon>
        <taxon>Bacilli</taxon>
        <taxon>Bacillales</taxon>
        <taxon>Bacillaceae</taxon>
        <taxon>Virgibacillus</taxon>
    </lineage>
</organism>
<evidence type="ECO:0000313" key="1">
    <source>
        <dbReference type="EMBL" id="MFD1038930.1"/>
    </source>
</evidence>
<evidence type="ECO:0000313" key="2">
    <source>
        <dbReference type="Proteomes" id="UP001597040"/>
    </source>
</evidence>
<keyword evidence="1" id="KW-0167">Capsid protein</keyword>
<dbReference type="Pfam" id="PF10612">
    <property type="entry name" value="Spore-coat_CotZ"/>
    <property type="match status" value="1"/>
</dbReference>
<sequence length="175" mass="20160">MLDDEKNVVLEDELKFDKKDIGSDELKFDDKMMDCKHCICDLLSKLVEEQTEHQRKFNRTCSLQNVRKKPFHSIIPFLLQTPYGHPFFTWGKVGSEDCFATVFFKVIKVDCKENCAVLQLLEPNVSIIDHEVNCVEPAMICDVDFVIPTNEKVLVDLRCYSAIKLISPDFVKKPG</sequence>
<gene>
    <name evidence="1" type="ORF">ACFQ3N_11085</name>
</gene>
<dbReference type="RefSeq" id="WP_390362383.1">
    <property type="nucleotide sequence ID" value="NZ_JBHTKJ010000027.1"/>
</dbReference>